<dbReference type="GO" id="GO:0004181">
    <property type="term" value="F:metallocarboxypeptidase activity"/>
    <property type="evidence" value="ECO:0007669"/>
    <property type="project" value="InterPro"/>
</dbReference>
<dbReference type="PROSITE" id="PS51257">
    <property type="entry name" value="PROKAR_LIPOPROTEIN"/>
    <property type="match status" value="1"/>
</dbReference>
<dbReference type="GO" id="GO:0008270">
    <property type="term" value="F:zinc ion binding"/>
    <property type="evidence" value="ECO:0007669"/>
    <property type="project" value="InterPro"/>
</dbReference>
<evidence type="ECO:0000256" key="4">
    <source>
        <dbReference type="ARBA" id="ARBA00022801"/>
    </source>
</evidence>
<feature type="compositionally biased region" description="Low complexity" evidence="7">
    <location>
        <begin position="29"/>
        <end position="64"/>
    </location>
</feature>
<dbReference type="EMBL" id="CAEZYF010000002">
    <property type="protein sequence ID" value="CAB4705100.1"/>
    <property type="molecule type" value="Genomic_DNA"/>
</dbReference>
<dbReference type="SMART" id="SM00631">
    <property type="entry name" value="Zn_pept"/>
    <property type="match status" value="1"/>
</dbReference>
<feature type="domain" description="Peptidase M14" evidence="8">
    <location>
        <begin position="45"/>
        <end position="279"/>
    </location>
</feature>
<dbReference type="EMBL" id="CAFBOL010000087">
    <property type="protein sequence ID" value="CAB5005509.1"/>
    <property type="molecule type" value="Genomic_DNA"/>
</dbReference>
<dbReference type="SUPFAM" id="SSF53187">
    <property type="entry name" value="Zn-dependent exopeptidases"/>
    <property type="match status" value="1"/>
</dbReference>
<evidence type="ECO:0000256" key="6">
    <source>
        <dbReference type="ARBA" id="ARBA00023049"/>
    </source>
</evidence>
<comment type="cofactor">
    <cofactor evidence="1">
        <name>Zn(2+)</name>
        <dbReference type="ChEBI" id="CHEBI:29105"/>
    </cofactor>
</comment>
<sequence length="282" mass="29495">MNRAASIVLLVAVAAGCSTTTSGGVASRPSAPVSTSSSVAPSTSTTTSVPASTTSAATTTSTVPGLLGEETIGTSVQGRPITAYHRGTAGGIVVLVVGVIHGNENDGLAILDDLRTMPLPDGYDLWLLPAINPDGLANDVRGNGNQVDLNRNFPHDWTSIARPGEWQYSGSGPASEPETQAFMTFALRLHPALTLWYHQDAHTVGPSAGRDGPLRQRYAQLTGLDYVSVTGGKYTGVAATWVRKTMPDTMSFIIELGATLTAEQARVHADAVVEIMQMIPNV</sequence>
<accession>A0A6J6PZZ9</accession>
<evidence type="ECO:0000313" key="11">
    <source>
        <dbReference type="EMBL" id="CAB4909457.1"/>
    </source>
</evidence>
<dbReference type="InterPro" id="IPR000834">
    <property type="entry name" value="Peptidase_M14"/>
</dbReference>
<keyword evidence="4" id="KW-0378">Hydrolase</keyword>
<comment type="similarity">
    <text evidence="2">Belongs to the peptidase M14 family.</text>
</comment>
<keyword evidence="6" id="KW-0482">Metalloprotease</keyword>
<feature type="region of interest" description="Disordered" evidence="7">
    <location>
        <begin position="19"/>
        <end position="66"/>
    </location>
</feature>
<dbReference type="CDD" id="cd00596">
    <property type="entry name" value="Peptidase_M14_like"/>
    <property type="match status" value="1"/>
</dbReference>
<evidence type="ECO:0000256" key="1">
    <source>
        <dbReference type="ARBA" id="ARBA00001947"/>
    </source>
</evidence>
<dbReference type="PANTHER" id="PTHR11705">
    <property type="entry name" value="PROTEASE FAMILY M14 CARBOXYPEPTIDASE A,B"/>
    <property type="match status" value="1"/>
</dbReference>
<dbReference type="Pfam" id="PF00246">
    <property type="entry name" value="Peptidase_M14"/>
    <property type="match status" value="1"/>
</dbReference>
<evidence type="ECO:0000256" key="3">
    <source>
        <dbReference type="ARBA" id="ARBA00022670"/>
    </source>
</evidence>
<dbReference type="Gene3D" id="3.40.630.10">
    <property type="entry name" value="Zn peptidases"/>
    <property type="match status" value="1"/>
</dbReference>
<evidence type="ECO:0000313" key="10">
    <source>
        <dbReference type="EMBL" id="CAB4705100.1"/>
    </source>
</evidence>
<dbReference type="PANTHER" id="PTHR11705:SF143">
    <property type="entry name" value="SLL0236 PROTEIN"/>
    <property type="match status" value="1"/>
</dbReference>
<reference evidence="10" key="1">
    <citation type="submission" date="2020-05" db="EMBL/GenBank/DDBJ databases">
        <authorList>
            <person name="Chiriac C."/>
            <person name="Salcher M."/>
            <person name="Ghai R."/>
            <person name="Kavagutti S V."/>
        </authorList>
    </citation>
    <scope>NUCLEOTIDE SEQUENCE</scope>
</reference>
<proteinExistence type="inferred from homology"/>
<dbReference type="GO" id="GO:0006508">
    <property type="term" value="P:proteolysis"/>
    <property type="evidence" value="ECO:0007669"/>
    <property type="project" value="UniProtKB-KW"/>
</dbReference>
<dbReference type="GO" id="GO:0005615">
    <property type="term" value="C:extracellular space"/>
    <property type="evidence" value="ECO:0007669"/>
    <property type="project" value="TreeGrafter"/>
</dbReference>
<evidence type="ECO:0000313" key="9">
    <source>
        <dbReference type="EMBL" id="CAB4362511.1"/>
    </source>
</evidence>
<evidence type="ECO:0000259" key="8">
    <source>
        <dbReference type="PROSITE" id="PS52035"/>
    </source>
</evidence>
<dbReference type="EMBL" id="CAESGF010000002">
    <property type="protein sequence ID" value="CAB4362511.1"/>
    <property type="molecule type" value="Genomic_DNA"/>
</dbReference>
<dbReference type="PROSITE" id="PS52035">
    <property type="entry name" value="PEPTIDASE_M14"/>
    <property type="match status" value="1"/>
</dbReference>
<protein>
    <submittedName>
        <fullName evidence="10">Unannotated protein</fullName>
    </submittedName>
</protein>
<keyword evidence="3" id="KW-0645">Protease</keyword>
<evidence type="ECO:0000256" key="7">
    <source>
        <dbReference type="SAM" id="MobiDB-lite"/>
    </source>
</evidence>
<organism evidence="10">
    <name type="scientific">freshwater metagenome</name>
    <dbReference type="NCBI Taxonomy" id="449393"/>
    <lineage>
        <taxon>unclassified sequences</taxon>
        <taxon>metagenomes</taxon>
        <taxon>ecological metagenomes</taxon>
    </lineage>
</organism>
<evidence type="ECO:0000256" key="2">
    <source>
        <dbReference type="ARBA" id="ARBA00005988"/>
    </source>
</evidence>
<evidence type="ECO:0000313" key="12">
    <source>
        <dbReference type="EMBL" id="CAB5005509.1"/>
    </source>
</evidence>
<keyword evidence="5" id="KW-0862">Zinc</keyword>
<dbReference type="EMBL" id="CAFBMT010000001">
    <property type="protein sequence ID" value="CAB4909457.1"/>
    <property type="molecule type" value="Genomic_DNA"/>
</dbReference>
<evidence type="ECO:0000256" key="5">
    <source>
        <dbReference type="ARBA" id="ARBA00022833"/>
    </source>
</evidence>
<name>A0A6J6PZZ9_9ZZZZ</name>
<gene>
    <name evidence="10" type="ORF">UFOPK2656_00290</name>
    <name evidence="11" type="ORF">UFOPK3651_00058</name>
    <name evidence="12" type="ORF">UFOPK3931_02492</name>
    <name evidence="9" type="ORF">UFOPK4189_00287</name>
</gene>
<dbReference type="AlphaFoldDB" id="A0A6J6PZZ9"/>